<evidence type="ECO:0000256" key="13">
    <source>
        <dbReference type="ARBA" id="ARBA00023198"/>
    </source>
</evidence>
<keyword evidence="7" id="KW-0677">Repeat</keyword>
<dbReference type="SMART" id="SM00082">
    <property type="entry name" value="LRRCT"/>
    <property type="match status" value="1"/>
</dbReference>
<evidence type="ECO:0000256" key="12">
    <source>
        <dbReference type="ARBA" id="ARBA00023180"/>
    </source>
</evidence>
<evidence type="ECO:0000256" key="2">
    <source>
        <dbReference type="ARBA" id="ARBA00009634"/>
    </source>
</evidence>
<dbReference type="GO" id="GO:0045087">
    <property type="term" value="P:innate immune response"/>
    <property type="evidence" value="ECO:0007669"/>
    <property type="project" value="UniProtKB-KW"/>
</dbReference>
<comment type="similarity">
    <text evidence="2">Belongs to the Toll-like receptor family.</text>
</comment>
<dbReference type="GO" id="GO:0006954">
    <property type="term" value="P:inflammatory response"/>
    <property type="evidence" value="ECO:0007669"/>
    <property type="project" value="UniProtKB-KW"/>
</dbReference>
<dbReference type="InterPro" id="IPR035897">
    <property type="entry name" value="Toll_tir_struct_dom_sf"/>
</dbReference>
<comment type="subcellular location">
    <subcellularLocation>
        <location evidence="1">Membrane</location>
        <topology evidence="1">Single-pass type I membrane protein</topology>
    </subcellularLocation>
</comment>
<dbReference type="AlphaFoldDB" id="A0A6J2RQL8"/>
<evidence type="ECO:0000256" key="9">
    <source>
        <dbReference type="ARBA" id="ARBA00022989"/>
    </source>
</evidence>
<dbReference type="SMART" id="SM00255">
    <property type="entry name" value="TIR"/>
    <property type="match status" value="1"/>
</dbReference>
<dbReference type="Gene3D" id="3.80.10.10">
    <property type="entry name" value="Ribonuclease Inhibitor"/>
    <property type="match status" value="3"/>
</dbReference>
<evidence type="ECO:0000256" key="14">
    <source>
        <dbReference type="SAM" id="Phobius"/>
    </source>
</evidence>
<dbReference type="OrthoDB" id="1421090at2759"/>
<dbReference type="CTD" id="403135"/>
<evidence type="ECO:0000256" key="8">
    <source>
        <dbReference type="ARBA" id="ARBA00022859"/>
    </source>
</evidence>
<dbReference type="InterPro" id="IPR001611">
    <property type="entry name" value="Leu-rich_rpt"/>
</dbReference>
<evidence type="ECO:0000256" key="5">
    <source>
        <dbReference type="ARBA" id="ARBA00022692"/>
    </source>
</evidence>
<evidence type="ECO:0000313" key="16">
    <source>
        <dbReference type="Proteomes" id="UP000504630"/>
    </source>
</evidence>
<keyword evidence="11" id="KW-0675">Receptor</keyword>
<feature type="domain" description="TIR" evidence="15">
    <location>
        <begin position="505"/>
        <end position="646"/>
    </location>
</feature>
<keyword evidence="6" id="KW-0732">Signal</keyword>
<dbReference type="GO" id="GO:0007165">
    <property type="term" value="P:signal transduction"/>
    <property type="evidence" value="ECO:0007669"/>
    <property type="project" value="InterPro"/>
</dbReference>
<gene>
    <name evidence="17" type="primary">tlr22</name>
</gene>
<dbReference type="FunFam" id="3.80.10.10:FF:001164">
    <property type="entry name" value="GH01279p"/>
    <property type="match status" value="1"/>
</dbReference>
<evidence type="ECO:0000256" key="1">
    <source>
        <dbReference type="ARBA" id="ARBA00004479"/>
    </source>
</evidence>
<evidence type="ECO:0000256" key="11">
    <source>
        <dbReference type="ARBA" id="ARBA00023170"/>
    </source>
</evidence>
<keyword evidence="9 14" id="KW-1133">Transmembrane helix</keyword>
<evidence type="ECO:0000256" key="4">
    <source>
        <dbReference type="ARBA" id="ARBA00022614"/>
    </source>
</evidence>
<evidence type="ECO:0000259" key="15">
    <source>
        <dbReference type="PROSITE" id="PS50104"/>
    </source>
</evidence>
<dbReference type="PROSITE" id="PS51450">
    <property type="entry name" value="LRR"/>
    <property type="match status" value="4"/>
</dbReference>
<dbReference type="Pfam" id="PF13855">
    <property type="entry name" value="LRR_8"/>
    <property type="match status" value="3"/>
</dbReference>
<feature type="transmembrane region" description="Helical" evidence="14">
    <location>
        <begin position="455"/>
        <end position="478"/>
    </location>
</feature>
<keyword evidence="10 14" id="KW-0472">Membrane</keyword>
<sequence length="665" mass="77539">MNAMKHSHLTKLINISCTMPTVSKLQLRRNNFFFVSLNMFQLCINVKELDLAENTIGNIQDKAFRSLQGLRILTLSQNKLSSVPAEIRNLPRLEELDLSKNNIRTLECCHFTNLTKLKHLSLQHNSISALPECVFKDLIRLQVLKLQSNSITKLESAFKKYLPNLKQLHLNGNKLTTIKREEFKGLQSLQNLSLHENQIGELLKGCFIGLTNLTNIKLQSNAIKKHELYKDAFHDLINLITLDMRENHIHYQQDSHLSDPPFSNLSHLEILAIPGQHHRGKSQLPCNFLQGLTNLLVFNARNIQILSLHKDMFIYTPRLQTLDISSNDLLDLSPDLFSPIKSLKSLFISSTSLHSLDFFINANLTKLEFLQARKNEYSVFSEEVLKSLPALVYVDFEYNSFTCNCDNAWFLKWVLNNKQTQVVDAYNFVCNYPSGLKGMKLLDLDVRPCTVDTELIYYICITCTILLFMVVSFTYHFLRWQLTYAYYVYLALLFDTKYKNNQVPNQYDAFISYNTHDEPWVIREMLPKLEGEHGFRLCLHHRDFEPGKPIVDNITDAIYGSRKTICVISRKYLESEWCSREIQVASFRLFDERKDVMIMVFLEEIPNAQLSPYYRIRKLLKRNTYLSWPQAGEHPELFWAKLRKALKTREDLSEDRVLLNDMDRL</sequence>
<dbReference type="Pfam" id="PF01582">
    <property type="entry name" value="TIR"/>
    <property type="match status" value="1"/>
</dbReference>
<dbReference type="KEGG" id="cgob:115025285"/>
<accession>A0A6J2RQL8</accession>
<dbReference type="SUPFAM" id="SSF52200">
    <property type="entry name" value="Toll/Interleukin receptor TIR domain"/>
    <property type="match status" value="1"/>
</dbReference>
<evidence type="ECO:0000256" key="7">
    <source>
        <dbReference type="ARBA" id="ARBA00022737"/>
    </source>
</evidence>
<dbReference type="PROSITE" id="PS50104">
    <property type="entry name" value="TIR"/>
    <property type="match status" value="1"/>
</dbReference>
<dbReference type="PANTHER" id="PTHR24365:SF522">
    <property type="entry name" value="LOW QUALITY PROTEIN: TOLL-LIKE RECEPTOR 13-RELATED"/>
    <property type="match status" value="1"/>
</dbReference>
<evidence type="ECO:0000256" key="3">
    <source>
        <dbReference type="ARBA" id="ARBA00022588"/>
    </source>
</evidence>
<dbReference type="InterPro" id="IPR000483">
    <property type="entry name" value="Cys-rich_flank_reg_C"/>
</dbReference>
<keyword evidence="12" id="KW-0325">Glycoprotein</keyword>
<evidence type="ECO:0000256" key="6">
    <source>
        <dbReference type="ARBA" id="ARBA00022729"/>
    </source>
</evidence>
<dbReference type="SMART" id="SM00365">
    <property type="entry name" value="LRR_SD22"/>
    <property type="match status" value="5"/>
</dbReference>
<dbReference type="InParanoid" id="A0A6J2RQL8"/>
<evidence type="ECO:0000313" key="17">
    <source>
        <dbReference type="RefSeq" id="XP_029313243.1"/>
    </source>
</evidence>
<dbReference type="GO" id="GO:0038023">
    <property type="term" value="F:signaling receptor activity"/>
    <property type="evidence" value="ECO:0007669"/>
    <property type="project" value="TreeGrafter"/>
</dbReference>
<dbReference type="InterPro" id="IPR000157">
    <property type="entry name" value="TIR_dom"/>
</dbReference>
<keyword evidence="4" id="KW-0433">Leucine-rich repeat</keyword>
<dbReference type="PANTHER" id="PTHR24365">
    <property type="entry name" value="TOLL-LIKE RECEPTOR"/>
    <property type="match status" value="1"/>
</dbReference>
<dbReference type="InterPro" id="IPR032675">
    <property type="entry name" value="LRR_dom_sf"/>
</dbReference>
<keyword evidence="13" id="KW-0395">Inflammatory response</keyword>
<dbReference type="InterPro" id="IPR003591">
    <property type="entry name" value="Leu-rich_rpt_typical-subtyp"/>
</dbReference>
<keyword evidence="3" id="KW-0399">Innate immunity</keyword>
<dbReference type="SMART" id="SM00369">
    <property type="entry name" value="LRR_TYP"/>
    <property type="match status" value="10"/>
</dbReference>
<name>A0A6J2RQL8_COTGO</name>
<reference evidence="17" key="1">
    <citation type="submission" date="2025-08" db="UniProtKB">
        <authorList>
            <consortium name="RefSeq"/>
        </authorList>
    </citation>
    <scope>IDENTIFICATION</scope>
</reference>
<dbReference type="Gene3D" id="3.40.50.10140">
    <property type="entry name" value="Toll/interleukin-1 receptor homology (TIR) domain"/>
    <property type="match status" value="1"/>
</dbReference>
<keyword evidence="8" id="KW-0391">Immunity</keyword>
<protein>
    <submittedName>
        <fullName evidence="17">Toll-like receptor 22</fullName>
    </submittedName>
</protein>
<dbReference type="FunFam" id="3.40.50.10140:FF:000001">
    <property type="entry name" value="Toll-like receptor 2"/>
    <property type="match status" value="1"/>
</dbReference>
<dbReference type="Proteomes" id="UP000504630">
    <property type="component" value="Chromosome 20"/>
</dbReference>
<dbReference type="GeneID" id="115025285"/>
<dbReference type="GO" id="GO:0005886">
    <property type="term" value="C:plasma membrane"/>
    <property type="evidence" value="ECO:0007669"/>
    <property type="project" value="TreeGrafter"/>
</dbReference>
<keyword evidence="5 14" id="KW-0812">Transmembrane</keyword>
<dbReference type="SUPFAM" id="SSF52058">
    <property type="entry name" value="L domain-like"/>
    <property type="match status" value="1"/>
</dbReference>
<keyword evidence="16" id="KW-1185">Reference proteome</keyword>
<evidence type="ECO:0000256" key="10">
    <source>
        <dbReference type="ARBA" id="ARBA00023136"/>
    </source>
</evidence>
<organism evidence="16 17">
    <name type="scientific">Cottoperca gobio</name>
    <name type="common">Frogmouth</name>
    <name type="synonym">Aphritis gobio</name>
    <dbReference type="NCBI Taxonomy" id="56716"/>
    <lineage>
        <taxon>Eukaryota</taxon>
        <taxon>Metazoa</taxon>
        <taxon>Chordata</taxon>
        <taxon>Craniata</taxon>
        <taxon>Vertebrata</taxon>
        <taxon>Euteleostomi</taxon>
        <taxon>Actinopterygii</taxon>
        <taxon>Neopterygii</taxon>
        <taxon>Teleostei</taxon>
        <taxon>Neoteleostei</taxon>
        <taxon>Acanthomorphata</taxon>
        <taxon>Eupercaria</taxon>
        <taxon>Perciformes</taxon>
        <taxon>Notothenioidei</taxon>
        <taxon>Bovichtidae</taxon>
        <taxon>Cottoperca</taxon>
    </lineage>
</organism>
<proteinExistence type="inferred from homology"/>
<dbReference type="RefSeq" id="XP_029313243.1">
    <property type="nucleotide sequence ID" value="XM_029457383.1"/>
</dbReference>